<name>A0A7W7D9R1_9ACTN</name>
<sequence length="146" mass="16402">MNDPDRALQALVTIIDRDPSRSIGLTLTVNGAVLTGVLVSVEEYANNVVQDIRHTYKFLDYDQEDYNTLFAQLGANAQKQREQREAANWVAGGNGNLKLDLPEFLHLRDGFTLTGDRLPTGEGAWWRIRLADVTAWTPVSMGMRKR</sequence>
<organism evidence="1 2">
    <name type="scientific">Sphaerisporangium siamense</name>
    <dbReference type="NCBI Taxonomy" id="795645"/>
    <lineage>
        <taxon>Bacteria</taxon>
        <taxon>Bacillati</taxon>
        <taxon>Actinomycetota</taxon>
        <taxon>Actinomycetes</taxon>
        <taxon>Streptosporangiales</taxon>
        <taxon>Streptosporangiaceae</taxon>
        <taxon>Sphaerisporangium</taxon>
    </lineage>
</organism>
<comment type="caution">
    <text evidence="1">The sequence shown here is derived from an EMBL/GenBank/DDBJ whole genome shotgun (WGS) entry which is preliminary data.</text>
</comment>
<gene>
    <name evidence="1" type="ORF">BJ982_004103</name>
</gene>
<keyword evidence="2" id="KW-1185">Reference proteome</keyword>
<accession>A0A7W7D9R1</accession>
<reference evidence="1 2" key="1">
    <citation type="submission" date="2020-08" db="EMBL/GenBank/DDBJ databases">
        <title>Sequencing the genomes of 1000 actinobacteria strains.</title>
        <authorList>
            <person name="Klenk H.-P."/>
        </authorList>
    </citation>
    <scope>NUCLEOTIDE SEQUENCE [LARGE SCALE GENOMIC DNA]</scope>
    <source>
        <strain evidence="1 2">DSM 45784</strain>
    </source>
</reference>
<proteinExistence type="predicted"/>
<dbReference type="Proteomes" id="UP000542210">
    <property type="component" value="Unassembled WGS sequence"/>
</dbReference>
<keyword evidence="1" id="KW-0687">Ribonucleoprotein</keyword>
<protein>
    <submittedName>
        <fullName evidence="1">Small nuclear ribonucleoprotein (SnRNP)-like protein</fullName>
    </submittedName>
</protein>
<dbReference type="GO" id="GO:1990904">
    <property type="term" value="C:ribonucleoprotein complex"/>
    <property type="evidence" value="ECO:0007669"/>
    <property type="project" value="UniProtKB-KW"/>
</dbReference>
<dbReference type="EMBL" id="JACHND010000001">
    <property type="protein sequence ID" value="MBB4702559.1"/>
    <property type="molecule type" value="Genomic_DNA"/>
</dbReference>
<dbReference type="AlphaFoldDB" id="A0A7W7D9R1"/>
<evidence type="ECO:0000313" key="2">
    <source>
        <dbReference type="Proteomes" id="UP000542210"/>
    </source>
</evidence>
<dbReference type="RefSeq" id="WP_184882419.1">
    <property type="nucleotide sequence ID" value="NZ_BOOV01000033.1"/>
</dbReference>
<evidence type="ECO:0000313" key="1">
    <source>
        <dbReference type="EMBL" id="MBB4702559.1"/>
    </source>
</evidence>